<dbReference type="PANTHER" id="PTHR37937">
    <property type="entry name" value="CONJUGATIVE TRANSFER: DNA TRANSPORT"/>
    <property type="match status" value="1"/>
</dbReference>
<feature type="compositionally biased region" description="Low complexity" evidence="8">
    <location>
        <begin position="510"/>
        <end position="539"/>
    </location>
</feature>
<evidence type="ECO:0000313" key="9">
    <source>
        <dbReference type="EMBL" id="BDI32568.1"/>
    </source>
</evidence>
<dbReference type="InterPro" id="IPR003688">
    <property type="entry name" value="TraG/VirD4"/>
</dbReference>
<comment type="similarity">
    <text evidence="2">Belongs to the VirD4/TraG family.</text>
</comment>
<dbReference type="Pfam" id="PF02534">
    <property type="entry name" value="T4SS-DNA_transf"/>
    <property type="match status" value="1"/>
</dbReference>
<evidence type="ECO:0000256" key="1">
    <source>
        <dbReference type="ARBA" id="ARBA00004651"/>
    </source>
</evidence>
<evidence type="ECO:0000256" key="3">
    <source>
        <dbReference type="ARBA" id="ARBA00022475"/>
    </source>
</evidence>
<feature type="compositionally biased region" description="Low complexity" evidence="8">
    <location>
        <begin position="492"/>
        <end position="502"/>
    </location>
</feature>
<name>A0A402D513_9BACT</name>
<keyword evidence="5" id="KW-1133">Transmembrane helix</keyword>
<accession>A0A402D513</accession>
<reference evidence="9 10" key="1">
    <citation type="journal article" date="2019" name="Int. J. Syst. Evol. Microbiol.">
        <title>Capsulimonas corticalis gen. nov., sp. nov., an aerobic capsulated bacterium, of a novel bacterial order, Capsulimonadales ord. nov., of the class Armatimonadia of the phylum Armatimonadetes.</title>
        <authorList>
            <person name="Li J."/>
            <person name="Kudo C."/>
            <person name="Tonouchi A."/>
        </authorList>
    </citation>
    <scope>NUCLEOTIDE SEQUENCE [LARGE SCALE GENOMIC DNA]</scope>
    <source>
        <strain evidence="9 10">AX-7</strain>
    </source>
</reference>
<dbReference type="Gene3D" id="3.40.50.300">
    <property type="entry name" value="P-loop containing nucleotide triphosphate hydrolases"/>
    <property type="match status" value="1"/>
</dbReference>
<dbReference type="AlphaFoldDB" id="A0A402D513"/>
<dbReference type="InterPro" id="IPR027417">
    <property type="entry name" value="P-loop_NTPase"/>
</dbReference>
<feature type="coiled-coil region" evidence="7">
    <location>
        <begin position="44"/>
        <end position="72"/>
    </location>
</feature>
<proteinExistence type="inferred from homology"/>
<feature type="region of interest" description="Disordered" evidence="8">
    <location>
        <begin position="598"/>
        <end position="619"/>
    </location>
</feature>
<dbReference type="GO" id="GO:0005886">
    <property type="term" value="C:plasma membrane"/>
    <property type="evidence" value="ECO:0007669"/>
    <property type="project" value="UniProtKB-SubCell"/>
</dbReference>
<dbReference type="OrthoDB" id="9759295at2"/>
<organism evidence="9 10">
    <name type="scientific">Capsulimonas corticalis</name>
    <dbReference type="NCBI Taxonomy" id="2219043"/>
    <lineage>
        <taxon>Bacteria</taxon>
        <taxon>Bacillati</taxon>
        <taxon>Armatimonadota</taxon>
        <taxon>Armatimonadia</taxon>
        <taxon>Capsulimonadales</taxon>
        <taxon>Capsulimonadaceae</taxon>
        <taxon>Capsulimonas</taxon>
    </lineage>
</organism>
<dbReference type="KEGG" id="ccot:CCAX7_46190"/>
<keyword evidence="4" id="KW-0812">Transmembrane</keyword>
<evidence type="ECO:0000256" key="6">
    <source>
        <dbReference type="ARBA" id="ARBA00023136"/>
    </source>
</evidence>
<comment type="subcellular location">
    <subcellularLocation>
        <location evidence="1">Cell membrane</location>
        <topology evidence="1">Multi-pass membrane protein</topology>
    </subcellularLocation>
</comment>
<evidence type="ECO:0000256" key="5">
    <source>
        <dbReference type="ARBA" id="ARBA00022989"/>
    </source>
</evidence>
<keyword evidence="10" id="KW-1185">Reference proteome</keyword>
<dbReference type="Proteomes" id="UP000287394">
    <property type="component" value="Chromosome"/>
</dbReference>
<keyword evidence="7" id="KW-0175">Coiled coil</keyword>
<dbReference type="PANTHER" id="PTHR37937:SF1">
    <property type="entry name" value="CONJUGATIVE TRANSFER: DNA TRANSPORT"/>
    <property type="match status" value="1"/>
</dbReference>
<protein>
    <submittedName>
        <fullName evidence="9">Uncharacterized protein</fullName>
    </submittedName>
</protein>
<evidence type="ECO:0000256" key="7">
    <source>
        <dbReference type="SAM" id="Coils"/>
    </source>
</evidence>
<sequence>MPENEFLKALRESPDSPYYKIKAEHQNYLSQQRRIAAERQQALIAAQNEARARQLEDAAAAEKKRQRHFQEQQNMLDAIEEAKHRRWMHEPNTLLLGTVRGHPLEGLRVPVPDHLHDLYHDRNHQIELPIWFRGDEMGLTFGATGSGKFTGIIAANAMYFDGGLFVVDPKGEVCAVTGNARRKKFQKVYRLDPFDVTEFAPDAYQVPRASFNPLDALNSEAKHFDNDVCDLVEIIVTPHKDGGDGQFFIDQAKTLLTALIMFVCASPLFDGQRHLAKVHELLCVDAAHLIWLLEEMAQAPQDAIRLCATAHQGMTEKTRSGVWSQAQNDMSIFSRGAIKESTSHSTFDLAELFEGKITVYLVLPSKRLDSNNRWLRLIMATFLMEAGNRKERGATAANTLWLVDEARQLGALSSIPQAYRLLRSYGIRMWTFWQSLQDLQQTYPDDWSSMLDNSFVQLLSCNSLDTAKYFSELAGEYREGRISTSEAHGVNSSENSSVTHGSSGSGGISRGPQGTTSSWNSGGSSSRTTGTSHGTSFTESTTRSWQWDKRIRIDDILTMASDRIYLRCPRERAGFVNKHMYFDNAFLAALASGNPLYGGPRPKPLFPPLSLEQTTEDAD</sequence>
<keyword evidence="3" id="KW-1003">Cell membrane</keyword>
<dbReference type="RefSeq" id="WP_119324608.1">
    <property type="nucleotide sequence ID" value="NZ_AP025739.1"/>
</dbReference>
<dbReference type="CDD" id="cd01127">
    <property type="entry name" value="TrwB_TraG_TraD_VirD4"/>
    <property type="match status" value="1"/>
</dbReference>
<dbReference type="SUPFAM" id="SSF52540">
    <property type="entry name" value="P-loop containing nucleoside triphosphate hydrolases"/>
    <property type="match status" value="1"/>
</dbReference>
<dbReference type="InterPro" id="IPR051539">
    <property type="entry name" value="T4SS-coupling_protein"/>
</dbReference>
<evidence type="ECO:0000256" key="2">
    <source>
        <dbReference type="ARBA" id="ARBA00008806"/>
    </source>
</evidence>
<evidence type="ECO:0000256" key="8">
    <source>
        <dbReference type="SAM" id="MobiDB-lite"/>
    </source>
</evidence>
<gene>
    <name evidence="9" type="ORF">CCAX7_46190</name>
</gene>
<keyword evidence="6" id="KW-0472">Membrane</keyword>
<evidence type="ECO:0000256" key="4">
    <source>
        <dbReference type="ARBA" id="ARBA00022692"/>
    </source>
</evidence>
<feature type="region of interest" description="Disordered" evidence="8">
    <location>
        <begin position="484"/>
        <end position="539"/>
    </location>
</feature>
<dbReference type="EMBL" id="AP025739">
    <property type="protein sequence ID" value="BDI32568.1"/>
    <property type="molecule type" value="Genomic_DNA"/>
</dbReference>
<evidence type="ECO:0000313" key="10">
    <source>
        <dbReference type="Proteomes" id="UP000287394"/>
    </source>
</evidence>